<dbReference type="EMBL" id="SOPW01000006">
    <property type="protein sequence ID" value="TFB22031.1"/>
    <property type="molecule type" value="Genomic_DNA"/>
</dbReference>
<gene>
    <name evidence="2" type="ORF">E3U55_06950</name>
</gene>
<keyword evidence="3" id="KW-1185">Reference proteome</keyword>
<dbReference type="PANTHER" id="PTHR37315">
    <property type="entry name" value="UPF0311 PROTEIN BLR7842"/>
    <property type="match status" value="1"/>
</dbReference>
<dbReference type="Gene3D" id="2.40.160.20">
    <property type="match status" value="1"/>
</dbReference>
<dbReference type="AlphaFoldDB" id="A0A4Y8IL62"/>
<comment type="caution">
    <text evidence="2">The sequence shown here is derived from an EMBL/GenBank/DDBJ whole genome shotgun (WGS) entry which is preliminary data.</text>
</comment>
<reference evidence="2 3" key="1">
    <citation type="submission" date="2019-03" db="EMBL/GenBank/DDBJ databases">
        <authorList>
            <person name="He R.-H."/>
        </authorList>
    </citation>
    <scope>NUCLEOTIDE SEQUENCE [LARGE SCALE GENOMIC DNA]</scope>
    <source>
        <strain evidence="3">SH 714</strain>
    </source>
</reference>
<accession>A0A4Y8IL62</accession>
<organism evidence="2 3">
    <name type="scientific">Filobacillus milosensis</name>
    <dbReference type="NCBI Taxonomy" id="94137"/>
    <lineage>
        <taxon>Bacteria</taxon>
        <taxon>Bacillati</taxon>
        <taxon>Bacillota</taxon>
        <taxon>Bacilli</taxon>
        <taxon>Bacillales</taxon>
        <taxon>Bacillaceae</taxon>
        <taxon>Filobacillus</taxon>
    </lineage>
</organism>
<evidence type="ECO:0000313" key="2">
    <source>
        <dbReference type="EMBL" id="TFB22031.1"/>
    </source>
</evidence>
<evidence type="ECO:0000313" key="3">
    <source>
        <dbReference type="Proteomes" id="UP000297975"/>
    </source>
</evidence>
<dbReference type="RefSeq" id="WP_134339706.1">
    <property type="nucleotide sequence ID" value="NZ_SOPW01000006.1"/>
</dbReference>
<name>A0A4Y8IL62_9BACI</name>
<dbReference type="PANTHER" id="PTHR37315:SF1">
    <property type="entry name" value="UPF0311 PROTEIN BLR7842"/>
    <property type="match status" value="1"/>
</dbReference>
<sequence>MEHFEAPGLSFLFNIELTIDQPYHLGVTPIGNRQIIRVNDGYFRGEKLNGTVVPGGDDCTTLLDDGTIMQDVKILLKTYDGEYILMTYQGIRTGSKDVLKRLDNHLVVDVNEYYFVTQPKFETSSKKYDWLNKRIFVSRGKRTPDKYNYSIYTVGD</sequence>
<dbReference type="HAMAP" id="MF_00775">
    <property type="entry name" value="UPF0311"/>
    <property type="match status" value="1"/>
</dbReference>
<protein>
    <recommendedName>
        <fullName evidence="1">UPF0311 protein E3U55_06950</fullName>
    </recommendedName>
</protein>
<comment type="similarity">
    <text evidence="1">Belongs to the UPF0311 family.</text>
</comment>
<dbReference type="Pfam" id="PF11578">
    <property type="entry name" value="DUF3237"/>
    <property type="match status" value="1"/>
</dbReference>
<proteinExistence type="inferred from homology"/>
<dbReference type="Proteomes" id="UP000297975">
    <property type="component" value="Unassembled WGS sequence"/>
</dbReference>
<dbReference type="OrthoDB" id="572332at2"/>
<dbReference type="InterPro" id="IPR020915">
    <property type="entry name" value="UPF0311"/>
</dbReference>
<evidence type="ECO:0000256" key="1">
    <source>
        <dbReference type="HAMAP-Rule" id="MF_00775"/>
    </source>
</evidence>